<proteinExistence type="predicted"/>
<evidence type="ECO:0000256" key="1">
    <source>
        <dbReference type="SAM" id="MobiDB-lite"/>
    </source>
</evidence>
<keyword evidence="2" id="KW-1133">Transmembrane helix</keyword>
<evidence type="ECO:0000256" key="2">
    <source>
        <dbReference type="SAM" id="Phobius"/>
    </source>
</evidence>
<feature type="transmembrane region" description="Helical" evidence="2">
    <location>
        <begin position="21"/>
        <end position="41"/>
    </location>
</feature>
<accession>A0ABY9KS44</accession>
<reference evidence="3" key="1">
    <citation type="submission" date="2023-06" db="EMBL/GenBank/DDBJ databases">
        <title>A Treasure from Seagulls: Isolation and Description of Aciduricobacillus qingdaonensis gen. nov., sp. nov., a Rare Obligately Uric Acid-utilizing Member in the Family Bacillaceae.</title>
        <authorList>
            <person name="Liu W."/>
            <person name="Wang B."/>
        </authorList>
    </citation>
    <scope>NUCLEOTIDE SEQUENCE</scope>
    <source>
        <strain evidence="3">44XB</strain>
    </source>
</reference>
<gene>
    <name evidence="3" type="primary">spoIIIAG</name>
    <name evidence="3" type="ORF">QR721_07645</name>
</gene>
<evidence type="ECO:0000313" key="4">
    <source>
        <dbReference type="Proteomes" id="UP001180087"/>
    </source>
</evidence>
<keyword evidence="2" id="KW-0812">Transmembrane</keyword>
<keyword evidence="2" id="KW-0472">Membrane</keyword>
<dbReference type="EMBL" id="CP129113">
    <property type="protein sequence ID" value="WLV23532.1"/>
    <property type="molecule type" value="Genomic_DNA"/>
</dbReference>
<feature type="region of interest" description="Disordered" evidence="1">
    <location>
        <begin position="59"/>
        <end position="81"/>
    </location>
</feature>
<dbReference type="InterPro" id="IPR014195">
    <property type="entry name" value="Spore_III_AG"/>
</dbReference>
<dbReference type="RefSeq" id="WP_348025627.1">
    <property type="nucleotide sequence ID" value="NZ_CP129113.1"/>
</dbReference>
<sequence>MKKWLQQLFKTDSSSAKKKKTRYVIAVGLFGIVLLLMANLFTPKKEEPDEMQGALKEQLEEPAMTEAARGKKSETTDLESNYEEELRGMLEKIQGISDVEVMVNLDSTDVQVYEKNLVSGKQTTDETDTNGGSRTIEDQTEETQTVLVRQGDKEVPLLVHTKKPKVRGVFIIAKGTDSAETKKWVVESVSRVLDVPTHRVSVIPKK</sequence>
<feature type="region of interest" description="Disordered" evidence="1">
    <location>
        <begin position="121"/>
        <end position="142"/>
    </location>
</feature>
<keyword evidence="4" id="KW-1185">Reference proteome</keyword>
<dbReference type="Proteomes" id="UP001180087">
    <property type="component" value="Chromosome"/>
</dbReference>
<protein>
    <submittedName>
        <fullName evidence="3">Stage III sporulation protein AG</fullName>
    </submittedName>
</protein>
<evidence type="ECO:0000313" key="3">
    <source>
        <dbReference type="EMBL" id="WLV23532.1"/>
    </source>
</evidence>
<dbReference type="NCBIfam" id="TIGR02830">
    <property type="entry name" value="spore_III_AG"/>
    <property type="match status" value="1"/>
</dbReference>
<organism evidence="3 4">
    <name type="scientific">Aciduricibacillus chroicocephali</name>
    <dbReference type="NCBI Taxonomy" id="3054939"/>
    <lineage>
        <taxon>Bacteria</taxon>
        <taxon>Bacillati</taxon>
        <taxon>Bacillota</taxon>
        <taxon>Bacilli</taxon>
        <taxon>Bacillales</taxon>
        <taxon>Bacillaceae</taxon>
        <taxon>Aciduricibacillus</taxon>
    </lineage>
</organism>
<name>A0ABY9KS44_9BACI</name>